<comment type="caution">
    <text evidence="6">The sequence shown here is derived from an EMBL/GenBank/DDBJ whole genome shotgun (WGS) entry which is preliminary data.</text>
</comment>
<dbReference type="Pfam" id="PF00440">
    <property type="entry name" value="TetR_N"/>
    <property type="match status" value="1"/>
</dbReference>
<evidence type="ECO:0000256" key="1">
    <source>
        <dbReference type="ARBA" id="ARBA00023015"/>
    </source>
</evidence>
<keyword evidence="7" id="KW-1185">Reference proteome</keyword>
<dbReference type="PRINTS" id="PR00455">
    <property type="entry name" value="HTHTETR"/>
</dbReference>
<dbReference type="SUPFAM" id="SSF48498">
    <property type="entry name" value="Tetracyclin repressor-like, C-terminal domain"/>
    <property type="match status" value="1"/>
</dbReference>
<evidence type="ECO:0000313" key="6">
    <source>
        <dbReference type="EMBL" id="MCJ8013454.1"/>
    </source>
</evidence>
<dbReference type="InterPro" id="IPR001647">
    <property type="entry name" value="HTH_TetR"/>
</dbReference>
<feature type="domain" description="HTH tetR-type" evidence="5">
    <location>
        <begin position="9"/>
        <end position="69"/>
    </location>
</feature>
<accession>A0A9X2B3A8</accession>
<evidence type="ECO:0000256" key="2">
    <source>
        <dbReference type="ARBA" id="ARBA00023125"/>
    </source>
</evidence>
<name>A0A9X2B3A8_9BACL</name>
<dbReference type="GO" id="GO:0003700">
    <property type="term" value="F:DNA-binding transcription factor activity"/>
    <property type="evidence" value="ECO:0007669"/>
    <property type="project" value="TreeGrafter"/>
</dbReference>
<dbReference type="GO" id="GO:0045892">
    <property type="term" value="P:negative regulation of DNA-templated transcription"/>
    <property type="evidence" value="ECO:0007669"/>
    <property type="project" value="UniProtKB-ARBA"/>
</dbReference>
<dbReference type="PANTHER" id="PTHR30055">
    <property type="entry name" value="HTH-TYPE TRANSCRIPTIONAL REGULATOR RUTR"/>
    <property type="match status" value="1"/>
</dbReference>
<keyword evidence="3" id="KW-0804">Transcription</keyword>
<dbReference type="SUPFAM" id="SSF46689">
    <property type="entry name" value="Homeodomain-like"/>
    <property type="match status" value="1"/>
</dbReference>
<dbReference type="AlphaFoldDB" id="A0A9X2B3A8"/>
<sequence length="206" mass="23378">MTELLPRAKAKRDQIRKAAQQLFLEKGFVSSSMDAIAAEAGVSKQTLYSYYSGKEDLLIDVFRRIIHNFSQEFEVSNLTPCNREELQEALIYLAQKIIACLMQTEYLALVRLIISETPKFPQLGILFRSTVPERIMQHVSLLLEQAKTQGVVKIDKEEAVTRMFVGPLITYVLLDGLFAAESPPSRPNPKQIEEIVDLFMKTVVID</sequence>
<evidence type="ECO:0000256" key="4">
    <source>
        <dbReference type="PROSITE-ProRule" id="PRU00335"/>
    </source>
</evidence>
<evidence type="ECO:0000259" key="5">
    <source>
        <dbReference type="PROSITE" id="PS50977"/>
    </source>
</evidence>
<dbReference type="PANTHER" id="PTHR30055:SF146">
    <property type="entry name" value="HTH-TYPE TRANSCRIPTIONAL DUAL REGULATOR CECR"/>
    <property type="match status" value="1"/>
</dbReference>
<gene>
    <name evidence="6" type="ORF">MUG84_17145</name>
</gene>
<feature type="DNA-binding region" description="H-T-H motif" evidence="4">
    <location>
        <begin position="32"/>
        <end position="51"/>
    </location>
</feature>
<dbReference type="EMBL" id="JALIRP010000007">
    <property type="protein sequence ID" value="MCJ8013454.1"/>
    <property type="molecule type" value="Genomic_DNA"/>
</dbReference>
<evidence type="ECO:0000313" key="7">
    <source>
        <dbReference type="Proteomes" id="UP001139347"/>
    </source>
</evidence>
<dbReference type="Pfam" id="PF14246">
    <property type="entry name" value="TetR_C_7"/>
    <property type="match status" value="1"/>
</dbReference>
<dbReference type="GO" id="GO:0000976">
    <property type="term" value="F:transcription cis-regulatory region binding"/>
    <property type="evidence" value="ECO:0007669"/>
    <property type="project" value="TreeGrafter"/>
</dbReference>
<dbReference type="FunFam" id="1.10.10.60:FF:000141">
    <property type="entry name" value="TetR family transcriptional regulator"/>
    <property type="match status" value="1"/>
</dbReference>
<reference evidence="6" key="1">
    <citation type="submission" date="2022-04" db="EMBL/GenBank/DDBJ databases">
        <title>Paenibacillus mangrovi sp. nov., a novel endophytic bacterium isolated from bark of Kandelia candel.</title>
        <authorList>
            <person name="Tuo L."/>
        </authorList>
    </citation>
    <scope>NUCLEOTIDE SEQUENCE</scope>
    <source>
        <strain evidence="6">KQZ6P-2</strain>
    </source>
</reference>
<dbReference type="InterPro" id="IPR009057">
    <property type="entry name" value="Homeodomain-like_sf"/>
</dbReference>
<organism evidence="6 7">
    <name type="scientific">Paenibacillus mangrovi</name>
    <dbReference type="NCBI Taxonomy" id="2931978"/>
    <lineage>
        <taxon>Bacteria</taxon>
        <taxon>Bacillati</taxon>
        <taxon>Bacillota</taxon>
        <taxon>Bacilli</taxon>
        <taxon>Bacillales</taxon>
        <taxon>Paenibacillaceae</taxon>
        <taxon>Paenibacillus</taxon>
    </lineage>
</organism>
<protein>
    <submittedName>
        <fullName evidence="6">TetR/AcrR family transcriptional regulator</fullName>
    </submittedName>
</protein>
<dbReference type="InterPro" id="IPR050109">
    <property type="entry name" value="HTH-type_TetR-like_transc_reg"/>
</dbReference>
<dbReference type="InterPro" id="IPR036271">
    <property type="entry name" value="Tet_transcr_reg_TetR-rel_C_sf"/>
</dbReference>
<keyword evidence="1" id="KW-0805">Transcription regulation</keyword>
<evidence type="ECO:0000256" key="3">
    <source>
        <dbReference type="ARBA" id="ARBA00023163"/>
    </source>
</evidence>
<dbReference type="Gene3D" id="1.10.357.10">
    <property type="entry name" value="Tetracycline Repressor, domain 2"/>
    <property type="match status" value="1"/>
</dbReference>
<dbReference type="InterPro" id="IPR039536">
    <property type="entry name" value="TetR_C_Proteobacteria"/>
</dbReference>
<dbReference type="RefSeq" id="WP_244726927.1">
    <property type="nucleotide sequence ID" value="NZ_JALIRP010000007.1"/>
</dbReference>
<proteinExistence type="predicted"/>
<keyword evidence="2 4" id="KW-0238">DNA-binding</keyword>
<dbReference type="PROSITE" id="PS50977">
    <property type="entry name" value="HTH_TETR_2"/>
    <property type="match status" value="1"/>
</dbReference>
<dbReference type="Proteomes" id="UP001139347">
    <property type="component" value="Unassembled WGS sequence"/>
</dbReference>